<organism evidence="12 13">
    <name type="scientific">Recurvomyces mirabilis</name>
    <dbReference type="NCBI Taxonomy" id="574656"/>
    <lineage>
        <taxon>Eukaryota</taxon>
        <taxon>Fungi</taxon>
        <taxon>Dikarya</taxon>
        <taxon>Ascomycota</taxon>
        <taxon>Pezizomycotina</taxon>
        <taxon>Dothideomycetes</taxon>
        <taxon>Dothideomycetidae</taxon>
        <taxon>Mycosphaerellales</taxon>
        <taxon>Teratosphaeriaceae</taxon>
        <taxon>Recurvomyces</taxon>
    </lineage>
</organism>
<evidence type="ECO:0000259" key="11">
    <source>
        <dbReference type="Pfam" id="PF01095"/>
    </source>
</evidence>
<dbReference type="PANTHER" id="PTHR31321">
    <property type="entry name" value="ACYL-COA THIOESTER HYDROLASE YBHC-RELATED"/>
    <property type="match status" value="1"/>
</dbReference>
<comment type="caution">
    <text evidence="12">The sequence shown here is derived from an EMBL/GenBank/DDBJ whole genome shotgun (WGS) entry which is preliminary data.</text>
</comment>
<dbReference type="Pfam" id="PF01095">
    <property type="entry name" value="Pectinesterase"/>
    <property type="match status" value="4"/>
</dbReference>
<proteinExistence type="inferred from homology"/>
<dbReference type="Proteomes" id="UP001274830">
    <property type="component" value="Unassembled WGS sequence"/>
</dbReference>
<dbReference type="FunFam" id="2.160.20.10:FF:000014">
    <property type="entry name" value="Pectinesterase"/>
    <property type="match status" value="3"/>
</dbReference>
<evidence type="ECO:0000256" key="8">
    <source>
        <dbReference type="ARBA" id="ARBA00023085"/>
    </source>
</evidence>
<dbReference type="EMBL" id="JAUTXT010000004">
    <property type="protein sequence ID" value="KAK3678397.1"/>
    <property type="molecule type" value="Genomic_DNA"/>
</dbReference>
<dbReference type="GO" id="GO:0042545">
    <property type="term" value="P:cell wall modification"/>
    <property type="evidence" value="ECO:0007669"/>
    <property type="project" value="InterPro"/>
</dbReference>
<feature type="domain" description="Pectinesterase catalytic" evidence="11">
    <location>
        <begin position="413"/>
        <end position="711"/>
    </location>
</feature>
<evidence type="ECO:0000256" key="10">
    <source>
        <dbReference type="SAM" id="SignalP"/>
    </source>
</evidence>
<comment type="subcellular location">
    <subcellularLocation>
        <location evidence="1">Secreted</location>
    </subcellularLocation>
</comment>
<accession>A0AAE0WUX4</accession>
<name>A0AAE0WUX4_9PEZI</name>
<evidence type="ECO:0000256" key="3">
    <source>
        <dbReference type="ARBA" id="ARBA00008891"/>
    </source>
</evidence>
<protein>
    <recommendedName>
        <fullName evidence="4">pectinesterase</fullName>
        <ecNumber evidence="4">3.1.1.11</ecNumber>
    </recommendedName>
</protein>
<dbReference type="InterPro" id="IPR011050">
    <property type="entry name" value="Pectin_lyase_fold/virulence"/>
</dbReference>
<evidence type="ECO:0000256" key="5">
    <source>
        <dbReference type="ARBA" id="ARBA00022525"/>
    </source>
</evidence>
<feature type="chain" id="PRO_5041910851" description="pectinesterase" evidence="10">
    <location>
        <begin position="17"/>
        <end position="1787"/>
    </location>
</feature>
<evidence type="ECO:0000313" key="12">
    <source>
        <dbReference type="EMBL" id="KAK3678397.1"/>
    </source>
</evidence>
<comment type="catalytic activity">
    <reaction evidence="9">
        <text>[(1-&gt;4)-alpha-D-galacturonosyl methyl ester](n) + n H2O = [(1-&gt;4)-alpha-D-galacturonosyl](n) + n methanol + n H(+)</text>
        <dbReference type="Rhea" id="RHEA:22380"/>
        <dbReference type="Rhea" id="RHEA-COMP:14570"/>
        <dbReference type="Rhea" id="RHEA-COMP:14573"/>
        <dbReference type="ChEBI" id="CHEBI:15377"/>
        <dbReference type="ChEBI" id="CHEBI:15378"/>
        <dbReference type="ChEBI" id="CHEBI:17790"/>
        <dbReference type="ChEBI" id="CHEBI:140522"/>
        <dbReference type="ChEBI" id="CHEBI:140523"/>
        <dbReference type="EC" id="3.1.1.11"/>
    </reaction>
</comment>
<comment type="similarity">
    <text evidence="3">Belongs to the pectinesterase family.</text>
</comment>
<dbReference type="GO" id="GO:0030599">
    <property type="term" value="F:pectinesterase activity"/>
    <property type="evidence" value="ECO:0007669"/>
    <property type="project" value="UniProtKB-EC"/>
</dbReference>
<evidence type="ECO:0000256" key="9">
    <source>
        <dbReference type="ARBA" id="ARBA00047928"/>
    </source>
</evidence>
<evidence type="ECO:0000256" key="6">
    <source>
        <dbReference type="ARBA" id="ARBA00022729"/>
    </source>
</evidence>
<evidence type="ECO:0000256" key="4">
    <source>
        <dbReference type="ARBA" id="ARBA00013229"/>
    </source>
</evidence>
<keyword evidence="5" id="KW-0964">Secreted</keyword>
<feature type="domain" description="Pectinesterase catalytic" evidence="11">
    <location>
        <begin position="45"/>
        <end position="324"/>
    </location>
</feature>
<dbReference type="InterPro" id="IPR000070">
    <property type="entry name" value="Pectinesterase_cat"/>
</dbReference>
<reference evidence="12" key="1">
    <citation type="submission" date="2023-07" db="EMBL/GenBank/DDBJ databases">
        <title>Black Yeasts Isolated from many extreme environments.</title>
        <authorList>
            <person name="Coleine C."/>
            <person name="Stajich J.E."/>
            <person name="Selbmann L."/>
        </authorList>
    </citation>
    <scope>NUCLEOTIDE SEQUENCE</scope>
    <source>
        <strain evidence="12">CCFEE 5485</strain>
    </source>
</reference>
<dbReference type="PANTHER" id="PTHR31321:SF58">
    <property type="entry name" value="METHYLESTERASE, PUTATIVE-RELATED"/>
    <property type="match status" value="1"/>
</dbReference>
<evidence type="ECO:0000313" key="13">
    <source>
        <dbReference type="Proteomes" id="UP001274830"/>
    </source>
</evidence>
<dbReference type="GO" id="GO:0045490">
    <property type="term" value="P:pectin catabolic process"/>
    <property type="evidence" value="ECO:0007669"/>
    <property type="project" value="TreeGrafter"/>
</dbReference>
<evidence type="ECO:0000256" key="2">
    <source>
        <dbReference type="ARBA" id="ARBA00005184"/>
    </source>
</evidence>
<dbReference type="Gene3D" id="2.160.20.10">
    <property type="entry name" value="Single-stranded right-handed beta-helix, Pectin lyase-like"/>
    <property type="match status" value="4"/>
</dbReference>
<sequence length="1787" mass="187685">MHLLLIASAFLSYAAAQSNNTVASQTLTSSTSLSSSSIPGSTTAITVAQDGSGQFTAISPALSYAQNSGYPTVTIKAGTYSETVSVQATQTVTIVGENSSPGDYSQNRVTISHPLGPLTVASNNVQGISWRNINFVNSNTTGTAYAVSIRGTKNAFYDCSFVSAGQGAITSSLGITLISGGYIEGADKVFYSYPGMYVYGTTITALNSNALLVYTKGASINNVFYNSTIVFDTCSIVQKSGSSNGYVYLAAPNGAGSQAIFRNTSMAALVAPAGVHPTSSSYVDYYGEFETTGNGAFSANSASRSSYDHLMTADQMSQWTAGSVFADSFPPYATSDLGWIDQSVLIAIQNSESTQTSVASASTSSSTSSVSSTITSTAFLTTSSVFANNITASSIAVSTTSSAACAPSATLVVSKFPGACEYSNISAAIAALPNDNQAKTIEIKAGVYTEQVSISRNGKVTLIGETSAPQDYTSNNVTIQFSNGQLTSAGLDETTPVINAKKTNDNSCLAVYNINFVNTYPQTKNTAALAADFYGNNIAAYGCSFVGFQDTLLANKGIQVLSNSYIEGSIDFVWGFSTAYFHQCYIAINTPGACISAQSRSTSTSPGGYVFDSCYITGTKTYGSTLGLSYLGRPYSNFSIAVYMNSYIDSQINSAGWSVWQTNNPQTNGVLFGEYNNSGPSSWQSSTQRAPFATNLTSAQAQSYTLGAWIGDTSWLDQTAYNYIPSYTLTGPSTTTNTSSNSTTSIPSATASINAHPDSGTQAPAGAVLVSPNGQVKNSYANITAALASLPNDYTNQTLFIYAGAYTEQVPSINRPGAVRLIGYTTANPGYSYQNNTVTITFSRGLSVSPLPVGHSDAETATISTASNRISWYNINMINSDNLDGLESNYVTLAASIYGNDIGFYAVSMIGWQDTLLTGATNGYQYYENSYIEGAIDFIWGYSKAYFKGCTIAGKRASSAMTAQSRASATAIGGYIFDQCLFTAAADATVDLTQSIYLGRPYSAYALVVVKNSYLDKCIQPSGWKVWSTTDPRTDHITFAEYANVGPGAWQNNVPARQAFQNCTLLTTDTYPLASVMDSSNNVTVAGNSTYDGTTPPAGALVVSKTPIDGVTTYNTIQAALDAAPISSKTNATIFIHPGSYEEHLVVNKSGTTIFQGYSESTADYSSNKVTITFSYGVDTQSDESNSDSATVYATGNYFYAYNINFRNDNGTQQDIASLGFAVKSSKYASLYSCQVYGNQDTLLINGYLFAFQSYIAGSIDFIWGSGSGYFLNSTIAANEDDINITADKRATNTTQAGFVFDQCSIVPATGQSGLKRVGLGRPWNDLARVAYIDSYLDGMIEAAGWNQWSTSSPQTDQVTFAEYHNYGPGATVCNRANFSEQLTDSSVAQFQLGNFFTTTNWINFTRIDVQPFVPGIGSAPAPCASTTVSSTATIITSTSTSSVSSSTISSSTLPLTTIYTTKTVTDKETLITSFTSADVTSTATTVITQDAGSTITPAALTTTITGKESTTVLSTTSVAGKTSTVKATTTISLVSTLTPAPITITDDEGSTSTIIVTSSPKGSTTTLSTTITIAPTATKTVDGKASTISVTVTSIKTTTKASTTTLKCIPSVDSKVRRQLANQAAGHVTSTVYTTLLTYVKTSSVSLAGSTDYQTVTRTSTIGKLTTLKQSTVTSTITSFTTKSSVVTVSGGVGTSTSYKTSTIESTVTAARQTKTVVKSAITTVTSTSTIDPTTSTVYSTKTSSLKSATVTVTPPPSTKTTTLKSTSTIFVTSTKTSKNAPACTA</sequence>
<keyword evidence="8" id="KW-0063">Aspartyl esterase</keyword>
<evidence type="ECO:0000256" key="7">
    <source>
        <dbReference type="ARBA" id="ARBA00022801"/>
    </source>
</evidence>
<dbReference type="EC" id="3.1.1.11" evidence="4"/>
<feature type="domain" description="Pectinesterase catalytic" evidence="11">
    <location>
        <begin position="770"/>
        <end position="1053"/>
    </location>
</feature>
<keyword evidence="6 10" id="KW-0732">Signal</keyword>
<dbReference type="GO" id="GO:0005576">
    <property type="term" value="C:extracellular region"/>
    <property type="evidence" value="ECO:0007669"/>
    <property type="project" value="UniProtKB-SubCell"/>
</dbReference>
<keyword evidence="7" id="KW-0378">Hydrolase</keyword>
<comment type="pathway">
    <text evidence="2">Glycan metabolism; pectin degradation; 2-dehydro-3-deoxy-D-gluconate from pectin: step 1/5.</text>
</comment>
<dbReference type="InterPro" id="IPR012334">
    <property type="entry name" value="Pectin_lyas_fold"/>
</dbReference>
<dbReference type="SUPFAM" id="SSF51126">
    <property type="entry name" value="Pectin lyase-like"/>
    <property type="match status" value="4"/>
</dbReference>
<feature type="signal peptide" evidence="10">
    <location>
        <begin position="1"/>
        <end position="16"/>
    </location>
</feature>
<feature type="domain" description="Pectinesterase catalytic" evidence="11">
    <location>
        <begin position="1109"/>
        <end position="1397"/>
    </location>
</feature>
<evidence type="ECO:0000256" key="1">
    <source>
        <dbReference type="ARBA" id="ARBA00004613"/>
    </source>
</evidence>
<keyword evidence="13" id="KW-1185">Reference proteome</keyword>
<gene>
    <name evidence="12" type="ORF">LTR78_001694</name>
</gene>